<evidence type="ECO:0000256" key="1">
    <source>
        <dbReference type="ARBA" id="ARBA00009437"/>
    </source>
</evidence>
<protein>
    <submittedName>
        <fullName evidence="6">LysR family transcriptional regulator</fullName>
    </submittedName>
</protein>
<comment type="caution">
    <text evidence="6">The sequence shown here is derived from an EMBL/GenBank/DDBJ whole genome shotgun (WGS) entry which is preliminary data.</text>
</comment>
<evidence type="ECO:0000256" key="3">
    <source>
        <dbReference type="ARBA" id="ARBA00023125"/>
    </source>
</evidence>
<dbReference type="InterPro" id="IPR000847">
    <property type="entry name" value="LysR_HTH_N"/>
</dbReference>
<dbReference type="GO" id="GO:0043565">
    <property type="term" value="F:sequence-specific DNA binding"/>
    <property type="evidence" value="ECO:0007669"/>
    <property type="project" value="TreeGrafter"/>
</dbReference>
<dbReference type="InterPro" id="IPR036388">
    <property type="entry name" value="WH-like_DNA-bd_sf"/>
</dbReference>
<reference evidence="6 7" key="2">
    <citation type="submission" date="2019-06" db="EMBL/GenBank/DDBJ databases">
        <title>Martelella lutilitoris sp. nov., isolated from a tidal mudflat.</title>
        <authorList>
            <person name="Kim Y.-J."/>
        </authorList>
    </citation>
    <scope>NUCLEOTIDE SEQUENCE [LARGE SCALE GENOMIC DNA]</scope>
    <source>
        <strain evidence="6 7">GH2-6</strain>
    </source>
</reference>
<accession>A0A5C4JPJ9</accession>
<keyword evidence="4" id="KW-0804">Transcription</keyword>
<feature type="domain" description="HTH lysR-type" evidence="5">
    <location>
        <begin position="68"/>
        <end position="125"/>
    </location>
</feature>
<dbReference type="Pfam" id="PF03466">
    <property type="entry name" value="LysR_substrate"/>
    <property type="match status" value="1"/>
</dbReference>
<dbReference type="AlphaFoldDB" id="A0A5C4JPJ9"/>
<evidence type="ECO:0000313" key="6">
    <source>
        <dbReference type="EMBL" id="TNB47356.1"/>
    </source>
</evidence>
<evidence type="ECO:0000313" key="7">
    <source>
        <dbReference type="Proteomes" id="UP000307874"/>
    </source>
</evidence>
<dbReference type="PANTHER" id="PTHR30537:SF74">
    <property type="entry name" value="HTH-TYPE TRANSCRIPTIONAL REGULATOR TRPI"/>
    <property type="match status" value="1"/>
</dbReference>
<dbReference type="SUPFAM" id="SSF53850">
    <property type="entry name" value="Periplasmic binding protein-like II"/>
    <property type="match status" value="1"/>
</dbReference>
<name>A0A5C4JPJ9_9HYPH</name>
<dbReference type="EMBL" id="VCLB01000007">
    <property type="protein sequence ID" value="TNB47356.1"/>
    <property type="molecule type" value="Genomic_DNA"/>
</dbReference>
<comment type="similarity">
    <text evidence="1">Belongs to the LysR transcriptional regulatory family.</text>
</comment>
<evidence type="ECO:0000256" key="2">
    <source>
        <dbReference type="ARBA" id="ARBA00023015"/>
    </source>
</evidence>
<proteinExistence type="inferred from homology"/>
<dbReference type="OrthoDB" id="9807765at2"/>
<organism evidence="6 7">
    <name type="scientific">Martelella lutilitoris</name>
    <dbReference type="NCBI Taxonomy" id="2583532"/>
    <lineage>
        <taxon>Bacteria</taxon>
        <taxon>Pseudomonadati</taxon>
        <taxon>Pseudomonadota</taxon>
        <taxon>Alphaproteobacteria</taxon>
        <taxon>Hyphomicrobiales</taxon>
        <taxon>Aurantimonadaceae</taxon>
        <taxon>Martelella</taxon>
    </lineage>
</organism>
<gene>
    <name evidence="6" type="ORF">FF124_14430</name>
</gene>
<evidence type="ECO:0000259" key="5">
    <source>
        <dbReference type="PROSITE" id="PS50931"/>
    </source>
</evidence>
<reference evidence="6 7" key="1">
    <citation type="submission" date="2019-05" db="EMBL/GenBank/DDBJ databases">
        <authorList>
            <person name="Lee S.D."/>
        </authorList>
    </citation>
    <scope>NUCLEOTIDE SEQUENCE [LARGE SCALE GENOMIC DNA]</scope>
    <source>
        <strain evidence="6 7">GH2-6</strain>
    </source>
</reference>
<dbReference type="InterPro" id="IPR058163">
    <property type="entry name" value="LysR-type_TF_proteobact-type"/>
</dbReference>
<dbReference type="InterPro" id="IPR036390">
    <property type="entry name" value="WH_DNA-bd_sf"/>
</dbReference>
<dbReference type="InterPro" id="IPR005119">
    <property type="entry name" value="LysR_subst-bd"/>
</dbReference>
<dbReference type="SUPFAM" id="SSF46785">
    <property type="entry name" value="Winged helix' DNA-binding domain"/>
    <property type="match status" value="1"/>
</dbReference>
<keyword evidence="3" id="KW-0238">DNA-binding</keyword>
<sequence length="364" mass="40745">MGLMFWSSSVPPAALHCLRNRQRRKISHQQARMRYLTKKVQNFLFSSIKLTFHEFANGATRMAQDRLPPLRALKTLEAFHQNGSVTATARALNVSHSAVSHQLKQIEDWAGIRLMRRDGRQTALTEAGESLAQVINESFGAIRHEIDRLTMRERLPVSIASLRFVIPNWLLPEIEAFMAANPDVSVYIQEHVSDHPVSPEPDLLIGFSLAGQLPEGAEPIIPGAAIPVCAPSYQARHAIRSDADIADATLLHDEDMRMWRTWFCAAGIKEHDNGDERRLFFSGSALICDAARRGLGVALCREALIEPYLESGELVRLSDIRIDKASVYYLQLSQHGMNRRAAIALTEWLIKQGGLKWQDGLPTA</sequence>
<dbReference type="Gene3D" id="1.10.10.10">
    <property type="entry name" value="Winged helix-like DNA-binding domain superfamily/Winged helix DNA-binding domain"/>
    <property type="match status" value="1"/>
</dbReference>
<dbReference type="GO" id="GO:0006351">
    <property type="term" value="P:DNA-templated transcription"/>
    <property type="evidence" value="ECO:0007669"/>
    <property type="project" value="TreeGrafter"/>
</dbReference>
<dbReference type="Proteomes" id="UP000307874">
    <property type="component" value="Unassembled WGS sequence"/>
</dbReference>
<evidence type="ECO:0000256" key="4">
    <source>
        <dbReference type="ARBA" id="ARBA00023163"/>
    </source>
</evidence>
<keyword evidence="7" id="KW-1185">Reference proteome</keyword>
<dbReference type="Gene3D" id="3.40.190.10">
    <property type="entry name" value="Periplasmic binding protein-like II"/>
    <property type="match status" value="2"/>
</dbReference>
<dbReference type="PROSITE" id="PS50931">
    <property type="entry name" value="HTH_LYSR"/>
    <property type="match status" value="1"/>
</dbReference>
<dbReference type="GO" id="GO:0003700">
    <property type="term" value="F:DNA-binding transcription factor activity"/>
    <property type="evidence" value="ECO:0007669"/>
    <property type="project" value="InterPro"/>
</dbReference>
<keyword evidence="2" id="KW-0805">Transcription regulation</keyword>
<dbReference type="Pfam" id="PF00126">
    <property type="entry name" value="HTH_1"/>
    <property type="match status" value="1"/>
</dbReference>
<dbReference type="PANTHER" id="PTHR30537">
    <property type="entry name" value="HTH-TYPE TRANSCRIPTIONAL REGULATOR"/>
    <property type="match status" value="1"/>
</dbReference>